<evidence type="ECO:0000256" key="1">
    <source>
        <dbReference type="SAM" id="Coils"/>
    </source>
</evidence>
<dbReference type="EMBL" id="BARS01050688">
    <property type="protein sequence ID" value="GAG50636.1"/>
    <property type="molecule type" value="Genomic_DNA"/>
</dbReference>
<name>X0ZQX4_9ZZZZ</name>
<reference evidence="2" key="1">
    <citation type="journal article" date="2014" name="Front. Microbiol.">
        <title>High frequency of phylogenetically diverse reductive dehalogenase-homologous genes in deep subseafloor sedimentary metagenomes.</title>
        <authorList>
            <person name="Kawai M."/>
            <person name="Futagami T."/>
            <person name="Toyoda A."/>
            <person name="Takaki Y."/>
            <person name="Nishi S."/>
            <person name="Hori S."/>
            <person name="Arai W."/>
            <person name="Tsubouchi T."/>
            <person name="Morono Y."/>
            <person name="Uchiyama I."/>
            <person name="Ito T."/>
            <person name="Fujiyama A."/>
            <person name="Inagaki F."/>
            <person name="Takami H."/>
        </authorList>
    </citation>
    <scope>NUCLEOTIDE SEQUENCE</scope>
    <source>
        <strain evidence="2">Expedition CK06-06</strain>
    </source>
</reference>
<dbReference type="PANTHER" id="PTHR43681:SF1">
    <property type="entry name" value="SARCALUMENIN"/>
    <property type="match status" value="1"/>
</dbReference>
<dbReference type="SUPFAM" id="SSF52540">
    <property type="entry name" value="P-loop containing nucleoside triphosphate hydrolases"/>
    <property type="match status" value="1"/>
</dbReference>
<keyword evidence="1" id="KW-0175">Coiled coil</keyword>
<sequence>VDTPGVGGLGSIHSTVTMRALPMAEALVFLSDASQEFTEPEIEFMESARSMCPNIVVLLTKIDFYPAWRKVMSLNEAHLERLGINAEILPVSSTLYTVAQEAGDDDLAAESGFPAMREHLMTQIVGQAEALTAAKLASNLTGALDQLQSAMLMGLQALRNPAAAQEKQGEFRAAKEKAEELKSRAAKWQQTLQDGYADLNADLDHDLRARFRKINEQVDEVLEEIDPGTAWDEFEPW</sequence>
<accession>X0ZQX4</accession>
<evidence type="ECO:0000313" key="2">
    <source>
        <dbReference type="EMBL" id="GAG50636.1"/>
    </source>
</evidence>
<dbReference type="InterPro" id="IPR027417">
    <property type="entry name" value="P-loop_NTPase"/>
</dbReference>
<dbReference type="AlphaFoldDB" id="X0ZQX4"/>
<dbReference type="InterPro" id="IPR051943">
    <property type="entry name" value="TRAFAC_Dynamin-like_GTPase"/>
</dbReference>
<protein>
    <submittedName>
        <fullName evidence="2">Uncharacterized protein</fullName>
    </submittedName>
</protein>
<organism evidence="2">
    <name type="scientific">marine sediment metagenome</name>
    <dbReference type="NCBI Taxonomy" id="412755"/>
    <lineage>
        <taxon>unclassified sequences</taxon>
        <taxon>metagenomes</taxon>
        <taxon>ecological metagenomes</taxon>
    </lineage>
</organism>
<proteinExistence type="predicted"/>
<comment type="caution">
    <text evidence="2">The sequence shown here is derived from an EMBL/GenBank/DDBJ whole genome shotgun (WGS) entry which is preliminary data.</text>
</comment>
<feature type="coiled-coil region" evidence="1">
    <location>
        <begin position="164"/>
        <end position="191"/>
    </location>
</feature>
<feature type="non-terminal residue" evidence="2">
    <location>
        <position position="1"/>
    </location>
</feature>
<dbReference type="Gene3D" id="3.40.50.300">
    <property type="entry name" value="P-loop containing nucleotide triphosphate hydrolases"/>
    <property type="match status" value="1"/>
</dbReference>
<feature type="non-terminal residue" evidence="2">
    <location>
        <position position="237"/>
    </location>
</feature>
<gene>
    <name evidence="2" type="ORF">S01H1_75621</name>
</gene>
<dbReference type="PANTHER" id="PTHR43681">
    <property type="entry name" value="TRANSMEMBRANE GTPASE FZO"/>
    <property type="match status" value="1"/>
</dbReference>